<dbReference type="PANTHER" id="PTHR38731:SF1">
    <property type="entry name" value="FECR PROTEIN DOMAIN-CONTAINING PROTEIN"/>
    <property type="match status" value="1"/>
</dbReference>
<comment type="caution">
    <text evidence="3">The sequence shown here is derived from an EMBL/GenBank/DDBJ whole genome shotgun (WGS) entry which is preliminary data.</text>
</comment>
<dbReference type="Pfam" id="PF01476">
    <property type="entry name" value="LysM"/>
    <property type="match status" value="1"/>
</dbReference>
<dbReference type="PIRSF" id="PIRSF029644">
    <property type="entry name" value="UCP029644"/>
    <property type="match status" value="1"/>
</dbReference>
<dbReference type="Proteomes" id="UP000680067">
    <property type="component" value="Unassembled WGS sequence"/>
</dbReference>
<keyword evidence="1" id="KW-0732">Signal</keyword>
<dbReference type="AlphaFoldDB" id="A0A941I6H6"/>
<protein>
    <submittedName>
        <fullName evidence="3">FecR domain-containing protein</fullName>
    </submittedName>
</protein>
<dbReference type="RefSeq" id="WP_212689173.1">
    <property type="nucleotide sequence ID" value="NZ_JAGSPN010000016.1"/>
</dbReference>
<dbReference type="PANTHER" id="PTHR38731">
    <property type="entry name" value="LIPL45-RELATED LIPOPROTEIN-RELATED"/>
    <property type="match status" value="1"/>
</dbReference>
<dbReference type="InterPro" id="IPR016930">
    <property type="entry name" value="UCP029644"/>
</dbReference>
<accession>A0A941I6H6</accession>
<keyword evidence="4" id="KW-1185">Reference proteome</keyword>
<dbReference type="Gene3D" id="2.60.120.1440">
    <property type="match status" value="1"/>
</dbReference>
<dbReference type="Pfam" id="PF04773">
    <property type="entry name" value="FecR"/>
    <property type="match status" value="1"/>
</dbReference>
<organism evidence="3 4">
    <name type="scientific">Undibacterium luofuense</name>
    <dbReference type="NCBI Taxonomy" id="2828733"/>
    <lineage>
        <taxon>Bacteria</taxon>
        <taxon>Pseudomonadati</taxon>
        <taxon>Pseudomonadota</taxon>
        <taxon>Betaproteobacteria</taxon>
        <taxon>Burkholderiales</taxon>
        <taxon>Oxalobacteraceae</taxon>
        <taxon>Undibacterium</taxon>
    </lineage>
</organism>
<dbReference type="PROSITE" id="PS51782">
    <property type="entry name" value="LYSM"/>
    <property type="match status" value="1"/>
</dbReference>
<gene>
    <name evidence="3" type="ORF">KDM89_17260</name>
</gene>
<dbReference type="SMART" id="SM00257">
    <property type="entry name" value="LysM"/>
    <property type="match status" value="1"/>
</dbReference>
<dbReference type="Gene3D" id="2.60.40.10">
    <property type="entry name" value="Immunoglobulins"/>
    <property type="match status" value="3"/>
</dbReference>
<dbReference type="InterPro" id="IPR013783">
    <property type="entry name" value="Ig-like_fold"/>
</dbReference>
<evidence type="ECO:0000313" key="3">
    <source>
        <dbReference type="EMBL" id="MBR7783897.1"/>
    </source>
</evidence>
<dbReference type="SUPFAM" id="SSF54106">
    <property type="entry name" value="LysM domain"/>
    <property type="match status" value="1"/>
</dbReference>
<feature type="domain" description="LysM" evidence="2">
    <location>
        <begin position="40"/>
        <end position="87"/>
    </location>
</feature>
<feature type="signal peptide" evidence="1">
    <location>
        <begin position="1"/>
        <end position="23"/>
    </location>
</feature>
<proteinExistence type="predicted"/>
<dbReference type="InterPro" id="IPR036779">
    <property type="entry name" value="LysM_dom_sf"/>
</dbReference>
<reference evidence="3" key="1">
    <citation type="submission" date="2021-04" db="EMBL/GenBank/DDBJ databases">
        <title>novel species isolated from subtropical streams in China.</title>
        <authorList>
            <person name="Lu H."/>
        </authorList>
    </citation>
    <scope>NUCLEOTIDE SEQUENCE</scope>
    <source>
        <strain evidence="3">LFS511W</strain>
    </source>
</reference>
<evidence type="ECO:0000313" key="4">
    <source>
        <dbReference type="Proteomes" id="UP000680067"/>
    </source>
</evidence>
<name>A0A941I6H6_9BURK</name>
<evidence type="ECO:0000256" key="1">
    <source>
        <dbReference type="SAM" id="SignalP"/>
    </source>
</evidence>
<dbReference type="InterPro" id="IPR006860">
    <property type="entry name" value="FecR"/>
</dbReference>
<sequence length="559" mass="60263">MRSALPSFSLAVLITAMNHPALAAIAPVNPAELQTTASDLIYTTRQGDTLMDISQQFTGTTRNWSAIGERNKISNDRTIPIGTLIRIPLTLLPDEESEAKIVAMAGSPLIRPPKGNDAAASIGAILKEGTEIRTGKSGFMTLALPDESRISIPSNSAVALSKLRKTRFTASPRTEVSVLEGKVESRVTSLVSNKGRFEVRSPLAVAGVRGTFFRVGVTDGGTASEVLEGGVAVGMAATKKSPQTLVSAGKGNLTTGKGVGSPVDLLPPPLADAASQLQIRPTMVFNVQPVKGAVAYRAQIARDAEALDILQEAQFTQARFKFDSLDDGRYFLRTTAIDAQGLEGKPSVTAFTLKARPEPPFTSEPKNKVRAAQVKFVWTEATQASAYRIQVATDPDFRQPLIDQSDLRDTQFSTDQLGDQRYYWRVASIAQKNGTADQGPFSDAQAFVKMPVQSGASFRDSEGKDITINWQSEPGQRFLIQIATTPDFSSLYLTRELSEAELKLPRPPSGDYFIRVRATDADGYVGAFSAAQKIRIEARWADSSGEAIRSSDGVIRTGF</sequence>
<dbReference type="InterPro" id="IPR018392">
    <property type="entry name" value="LysM"/>
</dbReference>
<feature type="chain" id="PRO_5037980364" evidence="1">
    <location>
        <begin position="24"/>
        <end position="559"/>
    </location>
</feature>
<dbReference type="Gene3D" id="3.10.350.10">
    <property type="entry name" value="LysM domain"/>
    <property type="match status" value="1"/>
</dbReference>
<evidence type="ECO:0000259" key="2">
    <source>
        <dbReference type="PROSITE" id="PS51782"/>
    </source>
</evidence>
<dbReference type="EMBL" id="JAGSPN010000016">
    <property type="protein sequence ID" value="MBR7783897.1"/>
    <property type="molecule type" value="Genomic_DNA"/>
</dbReference>